<dbReference type="PANTHER" id="PTHR22891">
    <property type="entry name" value="EUKARYOTIC TRANSLATION INITIATION FACTOR 2C"/>
    <property type="match status" value="1"/>
</dbReference>
<dbReference type="InterPro" id="IPR012337">
    <property type="entry name" value="RNaseH-like_sf"/>
</dbReference>
<proteinExistence type="predicted"/>
<keyword evidence="3" id="KW-1185">Reference proteome</keyword>
<evidence type="ECO:0000313" key="3">
    <source>
        <dbReference type="Proteomes" id="UP000245207"/>
    </source>
</evidence>
<gene>
    <name evidence="2" type="ORF">CTI12_AA308290</name>
</gene>
<evidence type="ECO:0000259" key="1">
    <source>
        <dbReference type="PROSITE" id="PS50822"/>
    </source>
</evidence>
<dbReference type="InterPro" id="IPR003165">
    <property type="entry name" value="Piwi"/>
</dbReference>
<dbReference type="OrthoDB" id="10252740at2759"/>
<organism evidence="2 3">
    <name type="scientific">Artemisia annua</name>
    <name type="common">Sweet wormwood</name>
    <dbReference type="NCBI Taxonomy" id="35608"/>
    <lineage>
        <taxon>Eukaryota</taxon>
        <taxon>Viridiplantae</taxon>
        <taxon>Streptophyta</taxon>
        <taxon>Embryophyta</taxon>
        <taxon>Tracheophyta</taxon>
        <taxon>Spermatophyta</taxon>
        <taxon>Magnoliopsida</taxon>
        <taxon>eudicotyledons</taxon>
        <taxon>Gunneridae</taxon>
        <taxon>Pentapetalae</taxon>
        <taxon>asterids</taxon>
        <taxon>campanulids</taxon>
        <taxon>Asterales</taxon>
        <taxon>Asteraceae</taxon>
        <taxon>Asteroideae</taxon>
        <taxon>Anthemideae</taxon>
        <taxon>Artemisiinae</taxon>
        <taxon>Artemisia</taxon>
    </lineage>
</organism>
<dbReference type="GO" id="GO:0003676">
    <property type="term" value="F:nucleic acid binding"/>
    <property type="evidence" value="ECO:0007669"/>
    <property type="project" value="InterPro"/>
</dbReference>
<dbReference type="InterPro" id="IPR036397">
    <property type="entry name" value="RNaseH_sf"/>
</dbReference>
<name>A0A2U1N0A0_ARTAN</name>
<protein>
    <submittedName>
        <fullName evidence="2">Protein argonaute 2</fullName>
    </submittedName>
</protein>
<evidence type="ECO:0000313" key="2">
    <source>
        <dbReference type="EMBL" id="PWA66874.1"/>
    </source>
</evidence>
<feature type="domain" description="Piwi" evidence="1">
    <location>
        <begin position="44"/>
        <end position="104"/>
    </location>
</feature>
<accession>A0A2U1N0A0</accession>
<dbReference type="STRING" id="35608.A0A2U1N0A0"/>
<dbReference type="PROSITE" id="PS50822">
    <property type="entry name" value="PIWI"/>
    <property type="match status" value="1"/>
</dbReference>
<comment type="caution">
    <text evidence="2">The sequence shown here is derived from an EMBL/GenBank/DDBJ whole genome shotgun (WGS) entry which is preliminary data.</text>
</comment>
<reference evidence="2 3" key="1">
    <citation type="journal article" date="2018" name="Mol. Plant">
        <title>The genome of Artemisia annua provides insight into the evolution of Asteraceae family and artemisinin biosynthesis.</title>
        <authorList>
            <person name="Shen Q."/>
            <person name="Zhang L."/>
            <person name="Liao Z."/>
            <person name="Wang S."/>
            <person name="Yan T."/>
            <person name="Shi P."/>
            <person name="Liu M."/>
            <person name="Fu X."/>
            <person name="Pan Q."/>
            <person name="Wang Y."/>
            <person name="Lv Z."/>
            <person name="Lu X."/>
            <person name="Zhang F."/>
            <person name="Jiang W."/>
            <person name="Ma Y."/>
            <person name="Chen M."/>
            <person name="Hao X."/>
            <person name="Li L."/>
            <person name="Tang Y."/>
            <person name="Lv G."/>
            <person name="Zhou Y."/>
            <person name="Sun X."/>
            <person name="Brodelius P.E."/>
            <person name="Rose J.K.C."/>
            <person name="Tang K."/>
        </authorList>
    </citation>
    <scope>NUCLEOTIDE SEQUENCE [LARGE SCALE GENOMIC DNA]</scope>
    <source>
        <strain evidence="3">cv. Huhao1</strain>
        <tissue evidence="2">Leaf</tissue>
    </source>
</reference>
<sequence length="129" mass="15028">MEGFKEFEDAMIDITQIDPFWCKMDVIDTSGRSHCYQNHFGAMGTSKSTHYSVIWDENKFTSDEMQRLAYDLCYIFARCTKPVSLVTPVRYADLVAFRGRMFLEAAMEMESSEGFYNLQSNLKDSMFFI</sequence>
<dbReference type="AlphaFoldDB" id="A0A2U1N0A0"/>
<dbReference type="Proteomes" id="UP000245207">
    <property type="component" value="Unassembled WGS sequence"/>
</dbReference>
<dbReference type="EMBL" id="PKPP01003946">
    <property type="protein sequence ID" value="PWA66874.1"/>
    <property type="molecule type" value="Genomic_DNA"/>
</dbReference>
<dbReference type="Pfam" id="PF02171">
    <property type="entry name" value="Piwi"/>
    <property type="match status" value="1"/>
</dbReference>
<dbReference type="SUPFAM" id="SSF53098">
    <property type="entry name" value="Ribonuclease H-like"/>
    <property type="match status" value="1"/>
</dbReference>
<dbReference type="Gene3D" id="3.30.420.10">
    <property type="entry name" value="Ribonuclease H-like superfamily/Ribonuclease H"/>
    <property type="match status" value="1"/>
</dbReference>